<name>A0A1X2H8J7_SYNRA</name>
<sequence length="154" mass="16863">MLISEVANLRCRRLHLLMIPRSTARLVRQRRPLMSTIRPRLTATHRPWLPPLFTAGRPSLPPPASTRGTPTTNSSSSSSSNTSPKRTSISPASSNCVHIPCYAPQHTHQHTTQPATNIYNPPTYAPPRTPNQLLANPSIRSSSLSCVRAFVGSP</sequence>
<dbReference type="InParanoid" id="A0A1X2H8J7"/>
<organism evidence="2 3">
    <name type="scientific">Syncephalastrum racemosum</name>
    <name type="common">Filamentous fungus</name>
    <dbReference type="NCBI Taxonomy" id="13706"/>
    <lineage>
        <taxon>Eukaryota</taxon>
        <taxon>Fungi</taxon>
        <taxon>Fungi incertae sedis</taxon>
        <taxon>Mucoromycota</taxon>
        <taxon>Mucoromycotina</taxon>
        <taxon>Mucoromycetes</taxon>
        <taxon>Mucorales</taxon>
        <taxon>Syncephalastraceae</taxon>
        <taxon>Syncephalastrum</taxon>
    </lineage>
</organism>
<feature type="compositionally biased region" description="Low complexity" evidence="1">
    <location>
        <begin position="65"/>
        <end position="90"/>
    </location>
</feature>
<accession>A0A1X2H8J7</accession>
<proteinExistence type="predicted"/>
<dbReference type="EMBL" id="MCGN01000007">
    <property type="protein sequence ID" value="ORY94851.1"/>
    <property type="molecule type" value="Genomic_DNA"/>
</dbReference>
<dbReference type="Proteomes" id="UP000242180">
    <property type="component" value="Unassembled WGS sequence"/>
</dbReference>
<protein>
    <submittedName>
        <fullName evidence="2">Uncharacterized protein</fullName>
    </submittedName>
</protein>
<feature type="region of interest" description="Disordered" evidence="1">
    <location>
        <begin position="47"/>
        <end position="93"/>
    </location>
</feature>
<reference evidence="2 3" key="1">
    <citation type="submission" date="2016-07" db="EMBL/GenBank/DDBJ databases">
        <title>Pervasive Adenine N6-methylation of Active Genes in Fungi.</title>
        <authorList>
            <consortium name="DOE Joint Genome Institute"/>
            <person name="Mondo S.J."/>
            <person name="Dannebaum R.O."/>
            <person name="Kuo R.C."/>
            <person name="Labutti K."/>
            <person name="Haridas S."/>
            <person name="Kuo A."/>
            <person name="Salamov A."/>
            <person name="Ahrendt S.R."/>
            <person name="Lipzen A."/>
            <person name="Sullivan W."/>
            <person name="Andreopoulos W.B."/>
            <person name="Clum A."/>
            <person name="Lindquist E."/>
            <person name="Daum C."/>
            <person name="Ramamoorthy G.K."/>
            <person name="Gryganskyi A."/>
            <person name="Culley D."/>
            <person name="Magnuson J.K."/>
            <person name="James T.Y."/>
            <person name="O'Malley M.A."/>
            <person name="Stajich J.E."/>
            <person name="Spatafora J.W."/>
            <person name="Visel A."/>
            <person name="Grigoriev I.V."/>
        </authorList>
    </citation>
    <scope>NUCLEOTIDE SEQUENCE [LARGE SCALE GENOMIC DNA]</scope>
    <source>
        <strain evidence="2 3">NRRL 2496</strain>
    </source>
</reference>
<gene>
    <name evidence="2" type="ORF">BCR43DRAFT_335208</name>
</gene>
<evidence type="ECO:0000313" key="3">
    <source>
        <dbReference type="Proteomes" id="UP000242180"/>
    </source>
</evidence>
<evidence type="ECO:0000256" key="1">
    <source>
        <dbReference type="SAM" id="MobiDB-lite"/>
    </source>
</evidence>
<feature type="region of interest" description="Disordered" evidence="1">
    <location>
        <begin position="105"/>
        <end position="128"/>
    </location>
</feature>
<comment type="caution">
    <text evidence="2">The sequence shown here is derived from an EMBL/GenBank/DDBJ whole genome shotgun (WGS) entry which is preliminary data.</text>
</comment>
<keyword evidence="3" id="KW-1185">Reference proteome</keyword>
<evidence type="ECO:0000313" key="2">
    <source>
        <dbReference type="EMBL" id="ORY94851.1"/>
    </source>
</evidence>
<dbReference type="AlphaFoldDB" id="A0A1X2H8J7"/>